<dbReference type="NCBIfam" id="NF045891">
    <property type="entry name" value="ICE_Mbov_0400"/>
    <property type="match status" value="1"/>
</dbReference>
<accession>A0A014NPI7</accession>
<dbReference type="eggNOG" id="ENOG502ZG4A">
    <property type="taxonomic scope" value="Bacteria"/>
</dbReference>
<dbReference type="AlphaFoldDB" id="A0A014NPI7"/>
<reference evidence="1 2" key="1">
    <citation type="submission" date="2014-03" db="EMBL/GenBank/DDBJ databases">
        <title>Genome sequence of Mycoplasma ovipneumoniae strain 14811.</title>
        <authorList>
            <person name="Sirand-Pugnet P."/>
            <person name="Breton M."/>
            <person name="Dordet-Frisoni E."/>
            <person name="Baranowski E."/>
            <person name="Barre A."/>
            <person name="Couture C."/>
            <person name="Dupuy V."/>
            <person name="Gaurivaud P."/>
            <person name="Jacob D."/>
            <person name="Lemaitre C."/>
            <person name="Manso-Silvan L."/>
            <person name="Nikolski M."/>
            <person name="Nouvel L.-X."/>
            <person name="Poumarat F."/>
            <person name="Tardy F."/>
            <person name="Thebault P."/>
            <person name="Theil S."/>
            <person name="Citti C."/>
            <person name="Thiaucourt F."/>
            <person name="Blanchard A."/>
        </authorList>
    </citation>
    <scope>NUCLEOTIDE SEQUENCE [LARGE SCALE GENOMIC DNA]</scope>
    <source>
        <strain evidence="1 2">14811</strain>
    </source>
</reference>
<dbReference type="EMBL" id="JFAD01000041">
    <property type="protein sequence ID" value="EXU60802.1"/>
    <property type="molecule type" value="Genomic_DNA"/>
</dbReference>
<dbReference type="Proteomes" id="UP000020977">
    <property type="component" value="Unassembled WGS sequence"/>
</dbReference>
<gene>
    <name evidence="1" type="ORF">MOVI_7270</name>
</gene>
<proteinExistence type="predicted"/>
<evidence type="ECO:0000313" key="2">
    <source>
        <dbReference type="Proteomes" id="UP000020977"/>
    </source>
</evidence>
<evidence type="ECO:0000313" key="1">
    <source>
        <dbReference type="EMBL" id="EXU60802.1"/>
    </source>
</evidence>
<protein>
    <submittedName>
        <fullName evidence="1">Uncharacterized protein</fullName>
    </submittedName>
</protein>
<comment type="caution">
    <text evidence="1">The sequence shown here is derived from an EMBL/GenBank/DDBJ whole genome shotgun (WGS) entry which is preliminary data.</text>
</comment>
<dbReference type="RefSeq" id="WP_044284540.1">
    <property type="nucleotide sequence ID" value="NZ_JFAD01000041.1"/>
</dbReference>
<name>A0A014NPI7_9BACT</name>
<sequence length="399" mass="47569">MAIKDWIKNSKWAKFTPYMPKHNMLFNVYGQPIKGHPVVIWYSDNTDMYYFVKARSASKNGIIMDKLPTEILIPVSATKSNSLFFKDSLLDCWQIFGMRQKDFEVAYGKNNFPDIDQLPFNYAMQIIKQVEKNFKNDHISLMNVSIIGYNNKQKPIIEPELLYASKASFDQEKGWWEKLMKTRDSETIRKANAFVVNYHRKEHTSVELNPVKSGINITKEELMVDRIYTPIYHYIYDYELLDKGANVAQINDLVKKHIFNTEEFKDYKVLDADVWGSLTLPWGIRRTSLNIVDEYRINSDKLTKIQQNYFFDNVEDKQLLEFKSAYENQKLAEWIDNSYFSDEFRDYIEQGFEDYDWPKEEIATWFIKYRFRIKNISIIDEELKNRNLLVQQEDQEDKE</sequence>
<organism evidence="1 2">
    <name type="scientific">Mesomycoplasma ovipneumoniae 14811</name>
    <dbReference type="NCBI Taxonomy" id="1188239"/>
    <lineage>
        <taxon>Bacteria</taxon>
        <taxon>Bacillati</taxon>
        <taxon>Mycoplasmatota</taxon>
        <taxon>Mycoplasmoidales</taxon>
        <taxon>Metamycoplasmataceae</taxon>
        <taxon>Mesomycoplasma</taxon>
    </lineage>
</organism>